<dbReference type="CDD" id="cd18587">
    <property type="entry name" value="ABC_6TM_LapB_like"/>
    <property type="match status" value="1"/>
</dbReference>
<feature type="transmembrane region" description="Helical" evidence="8">
    <location>
        <begin position="338"/>
        <end position="355"/>
    </location>
</feature>
<reference evidence="13" key="1">
    <citation type="submission" date="2023-08" db="EMBL/GenBank/DDBJ databases">
        <title>Rhodospirillaceae gen. nov., a novel taxon isolated from the Yangtze River Yuezi River estuary sludge.</title>
        <authorList>
            <person name="Ruan L."/>
        </authorList>
    </citation>
    <scope>NUCLEOTIDE SEQUENCE [LARGE SCALE GENOMIC DNA]</scope>
    <source>
        <strain evidence="13">R-7</strain>
    </source>
</reference>
<evidence type="ECO:0000313" key="13">
    <source>
        <dbReference type="Proteomes" id="UP001230156"/>
    </source>
</evidence>
<dbReference type="Pfam" id="PF03412">
    <property type="entry name" value="Peptidase_C39"/>
    <property type="match status" value="1"/>
</dbReference>
<dbReference type="InterPro" id="IPR003593">
    <property type="entry name" value="AAA+_ATPase"/>
</dbReference>
<proteinExistence type="predicted"/>
<evidence type="ECO:0000256" key="2">
    <source>
        <dbReference type="ARBA" id="ARBA00022692"/>
    </source>
</evidence>
<dbReference type="RefSeq" id="WP_379955109.1">
    <property type="nucleotide sequence ID" value="NZ_JAUYVI010000003.1"/>
</dbReference>
<dbReference type="Pfam" id="PF00005">
    <property type="entry name" value="ABC_tran"/>
    <property type="match status" value="1"/>
</dbReference>
<evidence type="ECO:0000259" key="11">
    <source>
        <dbReference type="PROSITE" id="PS50990"/>
    </source>
</evidence>
<evidence type="ECO:0000256" key="8">
    <source>
        <dbReference type="SAM" id="Phobius"/>
    </source>
</evidence>
<keyword evidence="4" id="KW-0067">ATP-binding</keyword>
<feature type="compositionally biased region" description="Low complexity" evidence="7">
    <location>
        <begin position="17"/>
        <end position="51"/>
    </location>
</feature>
<evidence type="ECO:0000256" key="4">
    <source>
        <dbReference type="ARBA" id="ARBA00022840"/>
    </source>
</evidence>
<evidence type="ECO:0000313" key="12">
    <source>
        <dbReference type="EMBL" id="MDQ7247674.1"/>
    </source>
</evidence>
<keyword evidence="13" id="KW-1185">Reference proteome</keyword>
<feature type="transmembrane region" description="Helical" evidence="8">
    <location>
        <begin position="304"/>
        <end position="326"/>
    </location>
</feature>
<evidence type="ECO:0000256" key="6">
    <source>
        <dbReference type="ARBA" id="ARBA00023136"/>
    </source>
</evidence>
<gene>
    <name evidence="12" type="ORF">Q8A70_08340</name>
</gene>
<feature type="domain" description="ABC transmembrane type-1" evidence="10">
    <location>
        <begin position="304"/>
        <end position="589"/>
    </location>
</feature>
<comment type="subcellular location">
    <subcellularLocation>
        <location evidence="1">Cell membrane</location>
        <topology evidence="1">Multi-pass membrane protein</topology>
    </subcellularLocation>
</comment>
<feature type="domain" description="Peptidase C39" evidence="11">
    <location>
        <begin position="146"/>
        <end position="268"/>
    </location>
</feature>
<feature type="transmembrane region" description="Helical" evidence="8">
    <location>
        <begin position="410"/>
        <end position="435"/>
    </location>
</feature>
<dbReference type="PROSITE" id="PS50893">
    <property type="entry name" value="ABC_TRANSPORTER_2"/>
    <property type="match status" value="1"/>
</dbReference>
<dbReference type="Gene3D" id="3.90.70.10">
    <property type="entry name" value="Cysteine proteinases"/>
    <property type="match status" value="1"/>
</dbReference>
<accession>A0ABU0YIY8</accession>
<name>A0ABU0YIY8_9PROT</name>
<dbReference type="Proteomes" id="UP001230156">
    <property type="component" value="Unassembled WGS sequence"/>
</dbReference>
<evidence type="ECO:0000256" key="1">
    <source>
        <dbReference type="ARBA" id="ARBA00004651"/>
    </source>
</evidence>
<dbReference type="PANTHER" id="PTHR24221:SF248">
    <property type="entry name" value="ABC TRANSPORTER TRANSMEMBRANE REGION"/>
    <property type="match status" value="1"/>
</dbReference>
<feature type="transmembrane region" description="Helical" evidence="8">
    <location>
        <begin position="518"/>
        <end position="542"/>
    </location>
</feature>
<dbReference type="NCBIfam" id="TIGR03375">
    <property type="entry name" value="type_I_sec_LssB"/>
    <property type="match status" value="1"/>
</dbReference>
<feature type="transmembrane region" description="Helical" evidence="8">
    <location>
        <begin position="441"/>
        <end position="461"/>
    </location>
</feature>
<dbReference type="SUPFAM" id="SSF90123">
    <property type="entry name" value="ABC transporter transmembrane region"/>
    <property type="match status" value="1"/>
</dbReference>
<dbReference type="EMBL" id="JAUYVI010000003">
    <property type="protein sequence ID" value="MDQ7247674.1"/>
    <property type="molecule type" value="Genomic_DNA"/>
</dbReference>
<dbReference type="InterPro" id="IPR011527">
    <property type="entry name" value="ABC1_TM_dom"/>
</dbReference>
<keyword evidence="3" id="KW-0547">Nucleotide-binding</keyword>
<comment type="caution">
    <text evidence="12">The sequence shown here is derived from an EMBL/GenBank/DDBJ whole genome shotgun (WGS) entry which is preliminary data.</text>
</comment>
<feature type="region of interest" description="Disordered" evidence="7">
    <location>
        <begin position="1"/>
        <end position="122"/>
    </location>
</feature>
<evidence type="ECO:0000256" key="7">
    <source>
        <dbReference type="SAM" id="MobiDB-lite"/>
    </source>
</evidence>
<feature type="compositionally biased region" description="Low complexity" evidence="7">
    <location>
        <begin position="107"/>
        <end position="122"/>
    </location>
</feature>
<dbReference type="InterPro" id="IPR003439">
    <property type="entry name" value="ABC_transporter-like_ATP-bd"/>
</dbReference>
<dbReference type="InterPro" id="IPR027417">
    <property type="entry name" value="P-loop_NTPase"/>
</dbReference>
<sequence>MSSSSSEAIKGGPGIRGTAESTSAGTASEAPAVTRAAAPASAQSTPTAGATRPSGAPQNASVSQNAPTAPNAPQGGTPPVGATRPSGAPQNASVSQNAPTAPNASQGGTPPAGVPPRAAAGATPPLHAAELVRTETPSVPIEYSGPTTRDDPLLACLVIMTRIFGSPKSPAALAAGLPIGDEGMTPDLFLRAADRATLSASQIRRKLDQVDKMSLPAVLLLKNRKACVLLAPPRAGMAEVATPDNLDGSHSYPLAELEAVYTGVQIVVRPKIRLDTRSADLTEAKPRNWFWTNVAKFMPVYGEVVVAALLINIFTIATSIFSMQVYDRVVPNKAESTMWYLAIGAIAIFAFDFMLRTLRAYFLDKAGKALDRKVSSSLFEHVLSIRMSSGPQSAGAFASNIQSYETLRDFFTSATLSALIDLPFVLIFLVIIYIIAGAVAIVPALLVPAVILVSIAVQGPMQKAVERSYREMAQKHAMLVETINGLDTIKTASAEGQMQRDWDGYVAASSSSAMTSRLWSTIAINFVIMASNLAFVGVLMVGCYEIFTHDPTSPYPALTTGAMVAASMLTSRAMAPLGQIAGLIVRFHQSWTSLKGLNRLMELPVERPQGKVFLRRPRIDGAIEFRNVMFKYPNAQTPALDGVSFRIAPGERVGIVGRIGSGKTTIERLVMALFEPTDGAVLVDGTDIRQLDPTDLRQSIGCVLQDPHLFFGSVKDNITLGAPYVDEESFLRAATLAGVDQFVRQHPLGYDMPCGENGRYLSGGQRQSVAVARALLLNPPILVLDEPTSSMDNSTENTFKQRLGEIVPGKTLLLVTHRNSMLSLVDRLIVLDRGKVVADGPKAGVLDALMKGRIRANEG</sequence>
<organism evidence="12 13">
    <name type="scientific">Dongia sedimenti</name>
    <dbReference type="NCBI Taxonomy" id="3064282"/>
    <lineage>
        <taxon>Bacteria</taxon>
        <taxon>Pseudomonadati</taxon>
        <taxon>Pseudomonadota</taxon>
        <taxon>Alphaproteobacteria</taxon>
        <taxon>Rhodospirillales</taxon>
        <taxon>Dongiaceae</taxon>
        <taxon>Dongia</taxon>
    </lineage>
</organism>
<dbReference type="Pfam" id="PF00664">
    <property type="entry name" value="ABC_membrane"/>
    <property type="match status" value="1"/>
</dbReference>
<dbReference type="InterPro" id="IPR005074">
    <property type="entry name" value="Peptidase_C39"/>
</dbReference>
<keyword evidence="5 8" id="KW-1133">Transmembrane helix</keyword>
<feature type="compositionally biased region" description="Polar residues" evidence="7">
    <location>
        <begin position="56"/>
        <end position="68"/>
    </location>
</feature>
<evidence type="ECO:0000259" key="9">
    <source>
        <dbReference type="PROSITE" id="PS50893"/>
    </source>
</evidence>
<feature type="domain" description="ABC transporter" evidence="9">
    <location>
        <begin position="623"/>
        <end position="858"/>
    </location>
</feature>
<keyword evidence="6 8" id="KW-0472">Membrane</keyword>
<dbReference type="PROSITE" id="PS50990">
    <property type="entry name" value="PEPTIDASE_C39"/>
    <property type="match status" value="1"/>
</dbReference>
<feature type="compositionally biased region" description="Polar residues" evidence="7">
    <location>
        <begin position="88"/>
        <end position="106"/>
    </location>
</feature>
<evidence type="ECO:0000256" key="3">
    <source>
        <dbReference type="ARBA" id="ARBA00022741"/>
    </source>
</evidence>
<dbReference type="CDD" id="cd03245">
    <property type="entry name" value="ABCC_bacteriocin_exporters"/>
    <property type="match status" value="1"/>
</dbReference>
<dbReference type="PANTHER" id="PTHR24221">
    <property type="entry name" value="ATP-BINDING CASSETTE SUB-FAMILY B"/>
    <property type="match status" value="1"/>
</dbReference>
<evidence type="ECO:0000256" key="5">
    <source>
        <dbReference type="ARBA" id="ARBA00022989"/>
    </source>
</evidence>
<dbReference type="InterPro" id="IPR039421">
    <property type="entry name" value="Type_1_exporter"/>
</dbReference>
<dbReference type="PROSITE" id="PS50929">
    <property type="entry name" value="ABC_TM1F"/>
    <property type="match status" value="1"/>
</dbReference>
<dbReference type="InterPro" id="IPR036640">
    <property type="entry name" value="ABC1_TM_sf"/>
</dbReference>
<dbReference type="Gene3D" id="1.20.1560.10">
    <property type="entry name" value="ABC transporter type 1, transmembrane domain"/>
    <property type="match status" value="1"/>
</dbReference>
<dbReference type="SUPFAM" id="SSF52540">
    <property type="entry name" value="P-loop containing nucleoside triphosphate hydrolases"/>
    <property type="match status" value="1"/>
</dbReference>
<dbReference type="Gene3D" id="3.40.50.300">
    <property type="entry name" value="P-loop containing nucleotide triphosphate hydrolases"/>
    <property type="match status" value="1"/>
</dbReference>
<keyword evidence="2 8" id="KW-0812">Transmembrane</keyword>
<protein>
    <submittedName>
        <fullName evidence="12">Type I secretion system permease/ATPase</fullName>
    </submittedName>
</protein>
<dbReference type="SMART" id="SM00382">
    <property type="entry name" value="AAA"/>
    <property type="match status" value="1"/>
</dbReference>
<evidence type="ECO:0000259" key="10">
    <source>
        <dbReference type="PROSITE" id="PS50929"/>
    </source>
</evidence>
<dbReference type="InterPro" id="IPR017750">
    <property type="entry name" value="ATPase_T1SS"/>
</dbReference>